<evidence type="ECO:0000313" key="8">
    <source>
        <dbReference type="EMBL" id="RNL46016.1"/>
    </source>
</evidence>
<dbReference type="OrthoDB" id="3169232at2"/>
<evidence type="ECO:0000256" key="5">
    <source>
        <dbReference type="SAM" id="Phobius"/>
    </source>
</evidence>
<gene>
    <name evidence="8" type="ORF">DMP08_04725</name>
</gene>
<keyword evidence="5" id="KW-1133">Transmembrane helix</keyword>
<name>A0A3N0BF45_9ACTN</name>
<dbReference type="InterPro" id="IPR041033">
    <property type="entry name" value="SpaA_PFL_dom_1"/>
</dbReference>
<evidence type="ECO:0000313" key="9">
    <source>
        <dbReference type="Proteomes" id="UP000278632"/>
    </source>
</evidence>
<comment type="caution">
    <text evidence="8">The sequence shown here is derived from an EMBL/GenBank/DDBJ whole genome shotgun (WGS) entry which is preliminary data.</text>
</comment>
<keyword evidence="2" id="KW-0964">Secreted</keyword>
<keyword evidence="5" id="KW-0472">Membrane</keyword>
<dbReference type="Proteomes" id="UP000278632">
    <property type="component" value="Unassembled WGS sequence"/>
</dbReference>
<organism evidence="8 9">
    <name type="scientific">Paraeggerthella hongkongensis</name>
    <dbReference type="NCBI Taxonomy" id="230658"/>
    <lineage>
        <taxon>Bacteria</taxon>
        <taxon>Bacillati</taxon>
        <taxon>Actinomycetota</taxon>
        <taxon>Coriobacteriia</taxon>
        <taxon>Eggerthellales</taxon>
        <taxon>Eggerthellaceae</taxon>
        <taxon>Paraeggerthella</taxon>
    </lineage>
</organism>
<dbReference type="PANTHER" id="PTHR36108">
    <property type="entry name" value="COLOSSIN-B-RELATED"/>
    <property type="match status" value="1"/>
</dbReference>
<feature type="domain" description="SpaA-like prealbumin fold" evidence="6">
    <location>
        <begin position="711"/>
        <end position="800"/>
    </location>
</feature>
<feature type="domain" description="SpaA-like prealbumin fold" evidence="6">
    <location>
        <begin position="937"/>
        <end position="1019"/>
    </location>
</feature>
<reference evidence="9" key="1">
    <citation type="submission" date="2018-05" db="EMBL/GenBank/DDBJ databases">
        <title>Genome Sequencing of selected type strains of the family Eggerthellaceae.</title>
        <authorList>
            <person name="Danylec N."/>
            <person name="Stoll D.A."/>
            <person name="Doetsch A."/>
            <person name="Huch M."/>
        </authorList>
    </citation>
    <scope>NUCLEOTIDE SEQUENCE [LARGE SCALE GENOMIC DNA]</scope>
    <source>
        <strain evidence="9">DSM 16106</strain>
    </source>
</reference>
<evidence type="ECO:0000259" key="6">
    <source>
        <dbReference type="Pfam" id="PF17802"/>
    </source>
</evidence>
<sequence length="1163" mass="124937">MQTMIRKSGGRVLRALMACMLVLSALGSVVLPSVFNRAYASESSELEVGGSIYYAGYSTNWMLADGSMAYCGNPSAATPGSGSYQKGGIDAPSGRSDETIADLWFGYGSPGFDAGMFPDTWYDGSEMTDARYAALTHIIVSDTFSSNGDYALYGCSQDFKDWARYNVIGFGEDGSEINENATGRQMCRRAGEGPSNFSAFELFTGAGTQIVLSFKYIPNGSVELTKLSANPSVSDGNACYSTQGAVYGIYSDAACTSEVARMTTDAAGYARADEIAVGDYYVKEISASTGMWTDDTAYPVTVRSNKVSAVNGGTVYDIPFSDPVGMLVGKVDATTNANRPQSAASLKGAEFTVEYFDGDYASVAAARASGQAHDTWVFVSDEDGFAYYADEFKVSGPDLYRQTNGTTACLPIGTVLITETKAPVGYNLDDGDHNDPKTFLVRITDEGAVGENVYTYNSPVSADTVERGDYRLVKEVSTNNDEEDQELTRIAIEGIQFQIINDNDGAVVSPDSGELVEKGGVVCTITTDEDGFATTKDHHPQGWTGALAYGDYTVHEVIPDDVAQRVKTEYGITLIGVDDWAITVSTEGQYKPVQIVVNHIPQTPIVIQKVDSTTGKAIPLPCSFQLFDADGELVTYNDRYAGEVVDTWTTLSSGKCTLPMKLDEGTYRLHEVESPEGYVLGGEDIKFTVDEYRTWDDPITVTYADAPIRAEIQILKTDGESELPVEGAEYCIKAEGNVVTGDGTIRFEDGQIVGYVTTDAEGKASVEDLYLGNYVIYETKSPEDWALDTSEHHVSIESQGQLVPIVVESFDAVDAPTTIELLKVDGTDADKKLAGATFHIWQVSDDAVVDGIDQGFSVLYETDVITGSDGTADVSYLPHGSYLIEETEAPEGYYTPEDSEPIAFEVNDQGFIGLATEGSQFASTLALTFENTPTLFDVTKTDLTSGAELPGATLAITDEDGVLVEEWVSTEEAHRVIGIAPGSYTLTETIAPEGYLLTTSVPFEVKETGEVQSVVMKDDYTKIDISKTDIATGEELPGAHLAILDKDGKTVAEWDTTDEVHRINGLESGDYTLRETSAPDGYEVAEDVAFTVEETGDVQKVEMKDKSMPDSGESLPKTGDDLPPLPIVALFGALGCAAATVALAKHRGHKEKDEDEGEGGGEE</sequence>
<feature type="region of interest" description="Disordered" evidence="4">
    <location>
        <begin position="1101"/>
        <end position="1120"/>
    </location>
</feature>
<keyword evidence="5" id="KW-0812">Transmembrane</keyword>
<proteinExistence type="inferred from homology"/>
<evidence type="ECO:0008006" key="10">
    <source>
        <dbReference type="Google" id="ProtNLM"/>
    </source>
</evidence>
<comment type="similarity">
    <text evidence="1">Belongs to the serine-aspartate repeat-containing protein (SDr) family.</text>
</comment>
<evidence type="ECO:0000256" key="3">
    <source>
        <dbReference type="ARBA" id="ARBA00022729"/>
    </source>
</evidence>
<dbReference type="GO" id="GO:0005975">
    <property type="term" value="P:carbohydrate metabolic process"/>
    <property type="evidence" value="ECO:0007669"/>
    <property type="project" value="UniProtKB-ARBA"/>
</dbReference>
<protein>
    <recommendedName>
        <fullName evidence="10">Collagen-binding protein</fullName>
    </recommendedName>
</protein>
<evidence type="ECO:0000259" key="7">
    <source>
        <dbReference type="Pfam" id="PF20610"/>
    </source>
</evidence>
<dbReference type="PANTHER" id="PTHR36108:SF13">
    <property type="entry name" value="COLOSSIN-B-RELATED"/>
    <property type="match status" value="1"/>
</dbReference>
<dbReference type="InterPro" id="IPR013783">
    <property type="entry name" value="Ig-like_fold"/>
</dbReference>
<dbReference type="Gene3D" id="2.60.40.10">
    <property type="entry name" value="Immunoglobulins"/>
    <property type="match status" value="8"/>
</dbReference>
<feature type="domain" description="SpaA-like prealbumin fold" evidence="6">
    <location>
        <begin position="1022"/>
        <end position="1106"/>
    </location>
</feature>
<feature type="domain" description="SpaA-like prealbumin fold" evidence="6">
    <location>
        <begin position="818"/>
        <end position="910"/>
    </location>
</feature>
<dbReference type="RefSeq" id="WP_123191821.1">
    <property type="nucleotide sequence ID" value="NZ_QICD01000006.1"/>
</dbReference>
<dbReference type="InterPro" id="IPR046751">
    <property type="entry name" value="TED_2"/>
</dbReference>
<feature type="domain" description="SpaA-like prealbumin fold" evidence="6">
    <location>
        <begin position="605"/>
        <end position="692"/>
    </location>
</feature>
<accession>A0A3N0BF45</accession>
<dbReference type="AlphaFoldDB" id="A0A3N0BF45"/>
<evidence type="ECO:0000256" key="1">
    <source>
        <dbReference type="ARBA" id="ARBA00007257"/>
    </source>
</evidence>
<feature type="transmembrane region" description="Helical" evidence="5">
    <location>
        <begin position="12"/>
        <end position="35"/>
    </location>
</feature>
<feature type="domain" description="SpaA-like prealbumin fold" evidence="6">
    <location>
        <begin position="243"/>
        <end position="307"/>
    </location>
</feature>
<keyword evidence="9" id="KW-1185">Reference proteome</keyword>
<dbReference type="Pfam" id="PF17802">
    <property type="entry name" value="SpaA"/>
    <property type="match status" value="6"/>
</dbReference>
<evidence type="ECO:0000256" key="2">
    <source>
        <dbReference type="ARBA" id="ARBA00022525"/>
    </source>
</evidence>
<dbReference type="EMBL" id="QICD01000006">
    <property type="protein sequence ID" value="RNL46016.1"/>
    <property type="molecule type" value="Genomic_DNA"/>
</dbReference>
<keyword evidence="3" id="KW-0732">Signal</keyword>
<feature type="domain" description="Thioester" evidence="7">
    <location>
        <begin position="45"/>
        <end position="160"/>
    </location>
</feature>
<evidence type="ECO:0000256" key="4">
    <source>
        <dbReference type="SAM" id="MobiDB-lite"/>
    </source>
</evidence>
<dbReference type="Pfam" id="PF20610">
    <property type="entry name" value="TED_2"/>
    <property type="match status" value="1"/>
</dbReference>